<dbReference type="Pfam" id="PF00106">
    <property type="entry name" value="adh_short"/>
    <property type="match status" value="1"/>
</dbReference>
<dbReference type="GO" id="GO:0016020">
    <property type="term" value="C:membrane"/>
    <property type="evidence" value="ECO:0007669"/>
    <property type="project" value="TreeGrafter"/>
</dbReference>
<keyword evidence="2" id="KW-0560">Oxidoreductase</keyword>
<evidence type="ECO:0000313" key="5">
    <source>
        <dbReference type="Proteomes" id="UP000321580"/>
    </source>
</evidence>
<dbReference type="EMBL" id="VOOR01000026">
    <property type="protein sequence ID" value="TXB62640.1"/>
    <property type="molecule type" value="Genomic_DNA"/>
</dbReference>
<evidence type="ECO:0000256" key="3">
    <source>
        <dbReference type="RuleBase" id="RU000363"/>
    </source>
</evidence>
<dbReference type="InterPro" id="IPR002347">
    <property type="entry name" value="SDR_fam"/>
</dbReference>
<protein>
    <submittedName>
        <fullName evidence="4">SDR family oxidoreductase</fullName>
    </submittedName>
</protein>
<dbReference type="SUPFAM" id="SSF51735">
    <property type="entry name" value="NAD(P)-binding Rossmann-fold domains"/>
    <property type="match status" value="1"/>
</dbReference>
<keyword evidence="5" id="KW-1185">Reference proteome</keyword>
<dbReference type="PANTHER" id="PTHR44196">
    <property type="entry name" value="DEHYDROGENASE/REDUCTASE SDR FAMILY MEMBER 7B"/>
    <property type="match status" value="1"/>
</dbReference>
<evidence type="ECO:0000313" key="4">
    <source>
        <dbReference type="EMBL" id="TXB62640.1"/>
    </source>
</evidence>
<dbReference type="PRINTS" id="PR00080">
    <property type="entry name" value="SDRFAMILY"/>
</dbReference>
<comment type="similarity">
    <text evidence="1 3">Belongs to the short-chain dehydrogenases/reductases (SDR) family.</text>
</comment>
<dbReference type="OrthoDB" id="9787298at2"/>
<dbReference type="CDD" id="cd05233">
    <property type="entry name" value="SDR_c"/>
    <property type="match status" value="1"/>
</dbReference>
<reference evidence="4 5" key="1">
    <citation type="submission" date="2019-08" db="EMBL/GenBank/DDBJ databases">
        <title>Genome of Phaeodactylibacter luteus.</title>
        <authorList>
            <person name="Bowman J.P."/>
        </authorList>
    </citation>
    <scope>NUCLEOTIDE SEQUENCE [LARGE SCALE GENOMIC DNA]</scope>
    <source>
        <strain evidence="4 5">KCTC 42180</strain>
    </source>
</reference>
<accession>A0A5C6RLY5</accession>
<dbReference type="Gene3D" id="3.40.50.720">
    <property type="entry name" value="NAD(P)-binding Rossmann-like Domain"/>
    <property type="match status" value="1"/>
</dbReference>
<dbReference type="PANTHER" id="PTHR44196:SF1">
    <property type="entry name" value="DEHYDROGENASE_REDUCTASE SDR FAMILY MEMBER 7B"/>
    <property type="match status" value="1"/>
</dbReference>
<proteinExistence type="inferred from homology"/>
<sequence>MKNIIITGASRGIGRDTALQLAKEGHRVLAISRNEGALRALEAEAGGQLQALPFDLTSTDCRAVVAAADSWGHVDAVVNNAGYLLNKPFHETTGADWEKIMGVNFYGPARLLQMLRPYLQAAPRAHVVNIGSMGGYQGSSKFPGLLAYSVSKGALAVLTECLAEEWKQEGVAVNCLALGAVQTEMLAAAFPGMQAPVSSEDMGGFLSYFTLHGHQFFNGKVLPVSVSTP</sequence>
<dbReference type="InterPro" id="IPR036291">
    <property type="entry name" value="NAD(P)-bd_dom_sf"/>
</dbReference>
<dbReference type="AlphaFoldDB" id="A0A5C6RLY5"/>
<evidence type="ECO:0000256" key="1">
    <source>
        <dbReference type="ARBA" id="ARBA00006484"/>
    </source>
</evidence>
<comment type="caution">
    <text evidence="4">The sequence shown here is derived from an EMBL/GenBank/DDBJ whole genome shotgun (WGS) entry which is preliminary data.</text>
</comment>
<evidence type="ECO:0000256" key="2">
    <source>
        <dbReference type="ARBA" id="ARBA00023002"/>
    </source>
</evidence>
<dbReference type="GO" id="GO:0016491">
    <property type="term" value="F:oxidoreductase activity"/>
    <property type="evidence" value="ECO:0007669"/>
    <property type="project" value="UniProtKB-KW"/>
</dbReference>
<dbReference type="PRINTS" id="PR00081">
    <property type="entry name" value="GDHRDH"/>
</dbReference>
<dbReference type="RefSeq" id="WP_147167965.1">
    <property type="nucleotide sequence ID" value="NZ_VOOR01000026.1"/>
</dbReference>
<name>A0A5C6RLY5_9BACT</name>
<gene>
    <name evidence="4" type="ORF">FRY97_12930</name>
</gene>
<dbReference type="Proteomes" id="UP000321580">
    <property type="component" value="Unassembled WGS sequence"/>
</dbReference>
<organism evidence="4 5">
    <name type="scientific">Phaeodactylibacter luteus</name>
    <dbReference type="NCBI Taxonomy" id="1564516"/>
    <lineage>
        <taxon>Bacteria</taxon>
        <taxon>Pseudomonadati</taxon>
        <taxon>Bacteroidota</taxon>
        <taxon>Saprospiria</taxon>
        <taxon>Saprospirales</taxon>
        <taxon>Haliscomenobacteraceae</taxon>
        <taxon>Phaeodactylibacter</taxon>
    </lineage>
</organism>